<organism evidence="2 3">
    <name type="scientific">Inquilinus limosus</name>
    <dbReference type="NCBI Taxonomy" id="171674"/>
    <lineage>
        <taxon>Bacteria</taxon>
        <taxon>Pseudomonadati</taxon>
        <taxon>Pseudomonadota</taxon>
        <taxon>Alphaproteobacteria</taxon>
        <taxon>Rhodospirillales</taxon>
        <taxon>Rhodospirillaceae</taxon>
        <taxon>Inquilinus</taxon>
    </lineage>
</organism>
<protein>
    <submittedName>
        <fullName evidence="2">VOC family protein</fullName>
    </submittedName>
</protein>
<gene>
    <name evidence="2" type="ORF">JF625_03355</name>
</gene>
<dbReference type="CDD" id="cd07262">
    <property type="entry name" value="VOC_like"/>
    <property type="match status" value="1"/>
</dbReference>
<dbReference type="AlphaFoldDB" id="A0A952FFY1"/>
<dbReference type="Gene3D" id="3.10.180.10">
    <property type="entry name" value="2,3-Dihydroxybiphenyl 1,2-Dioxygenase, domain 1"/>
    <property type="match status" value="1"/>
</dbReference>
<proteinExistence type="predicted"/>
<dbReference type="Proteomes" id="UP000700706">
    <property type="component" value="Unassembled WGS sequence"/>
</dbReference>
<dbReference type="SUPFAM" id="SSF54593">
    <property type="entry name" value="Glyoxalase/Bleomycin resistance protein/Dihydroxybiphenyl dioxygenase"/>
    <property type="match status" value="1"/>
</dbReference>
<dbReference type="PANTHER" id="PTHR35006:SF2">
    <property type="entry name" value="GLYOXALASE FAMILY PROTEIN (AFU_ORTHOLOGUE AFUA_5G14830)"/>
    <property type="match status" value="1"/>
</dbReference>
<name>A0A952FFY1_9PROT</name>
<dbReference type="EMBL" id="JAEKLZ010000083">
    <property type="protein sequence ID" value="MBW8724183.1"/>
    <property type="molecule type" value="Genomic_DNA"/>
</dbReference>
<comment type="caution">
    <text evidence="2">The sequence shown here is derived from an EMBL/GenBank/DDBJ whole genome shotgun (WGS) entry which is preliminary data.</text>
</comment>
<evidence type="ECO:0000313" key="3">
    <source>
        <dbReference type="Proteomes" id="UP000700706"/>
    </source>
</evidence>
<dbReference type="InterPro" id="IPR004360">
    <property type="entry name" value="Glyas_Fos-R_dOase_dom"/>
</dbReference>
<feature type="domain" description="VOC" evidence="1">
    <location>
        <begin position="1"/>
        <end position="118"/>
    </location>
</feature>
<dbReference type="InterPro" id="IPR037523">
    <property type="entry name" value="VOC_core"/>
</dbReference>
<accession>A0A952FFY1</accession>
<evidence type="ECO:0000313" key="2">
    <source>
        <dbReference type="EMBL" id="MBW8724183.1"/>
    </source>
</evidence>
<evidence type="ECO:0000259" key="1">
    <source>
        <dbReference type="PROSITE" id="PS51819"/>
    </source>
</evidence>
<sequence>MYDHVGLKVRDLDASLRFYEAVLAPLGHGVCSRGDADAGLGPAGAPALWLYRSEAAGAGTHVAFRAPDRAAVDRFHARGLTAGGRDNGAPGLRADYSPTYYAAFLTDPDGNNVEAVWMG</sequence>
<reference evidence="2" key="1">
    <citation type="submission" date="2020-06" db="EMBL/GenBank/DDBJ databases">
        <title>Stable isotope informed genome-resolved metagenomics uncovers potential trophic interactions in rhizosphere soil.</title>
        <authorList>
            <person name="Starr E.P."/>
            <person name="Shi S."/>
            <person name="Blazewicz S.J."/>
            <person name="Koch B.J."/>
            <person name="Probst A.J."/>
            <person name="Hungate B.A."/>
            <person name="Pett-Ridge J."/>
            <person name="Firestone M.K."/>
            <person name="Banfield J.F."/>
        </authorList>
    </citation>
    <scope>NUCLEOTIDE SEQUENCE</scope>
    <source>
        <strain evidence="2">YM_69_17</strain>
    </source>
</reference>
<dbReference type="PANTHER" id="PTHR35006">
    <property type="entry name" value="GLYOXALASE FAMILY PROTEIN (AFU_ORTHOLOGUE AFUA_5G14830)"/>
    <property type="match status" value="1"/>
</dbReference>
<dbReference type="Pfam" id="PF00903">
    <property type="entry name" value="Glyoxalase"/>
    <property type="match status" value="1"/>
</dbReference>
<dbReference type="InterPro" id="IPR029068">
    <property type="entry name" value="Glyas_Bleomycin-R_OHBP_Dase"/>
</dbReference>
<dbReference type="PROSITE" id="PS51819">
    <property type="entry name" value="VOC"/>
    <property type="match status" value="1"/>
</dbReference>